<dbReference type="EMBL" id="BKCJ010009544">
    <property type="protein sequence ID" value="GEU87463.1"/>
    <property type="molecule type" value="Genomic_DNA"/>
</dbReference>
<organism evidence="3">
    <name type="scientific">Tanacetum cinerariifolium</name>
    <name type="common">Dalmatian daisy</name>
    <name type="synonym">Chrysanthemum cinerariifolium</name>
    <dbReference type="NCBI Taxonomy" id="118510"/>
    <lineage>
        <taxon>Eukaryota</taxon>
        <taxon>Viridiplantae</taxon>
        <taxon>Streptophyta</taxon>
        <taxon>Embryophyta</taxon>
        <taxon>Tracheophyta</taxon>
        <taxon>Spermatophyta</taxon>
        <taxon>Magnoliopsida</taxon>
        <taxon>eudicotyledons</taxon>
        <taxon>Gunneridae</taxon>
        <taxon>Pentapetalae</taxon>
        <taxon>asterids</taxon>
        <taxon>campanulids</taxon>
        <taxon>Asterales</taxon>
        <taxon>Asteraceae</taxon>
        <taxon>Asteroideae</taxon>
        <taxon>Anthemideae</taxon>
        <taxon>Anthemidinae</taxon>
        <taxon>Tanacetum</taxon>
    </lineage>
</organism>
<feature type="region of interest" description="Disordered" evidence="2">
    <location>
        <begin position="1"/>
        <end position="36"/>
    </location>
</feature>
<keyword evidence="1" id="KW-0175">Coiled coil</keyword>
<evidence type="ECO:0000256" key="2">
    <source>
        <dbReference type="SAM" id="MobiDB-lite"/>
    </source>
</evidence>
<dbReference type="AlphaFoldDB" id="A0A6L2NMU8"/>
<feature type="coiled-coil region" evidence="1">
    <location>
        <begin position="222"/>
        <end position="282"/>
    </location>
</feature>
<comment type="caution">
    <text evidence="3">The sequence shown here is derived from an EMBL/GenBank/DDBJ whole genome shotgun (WGS) entry which is preliminary data.</text>
</comment>
<evidence type="ECO:0000256" key="1">
    <source>
        <dbReference type="SAM" id="Coils"/>
    </source>
</evidence>
<feature type="compositionally biased region" description="Basic and acidic residues" evidence="2">
    <location>
        <begin position="149"/>
        <end position="158"/>
    </location>
</feature>
<reference evidence="3" key="1">
    <citation type="journal article" date="2019" name="Sci. Rep.">
        <title>Draft genome of Tanacetum cinerariifolium, the natural source of mosquito coil.</title>
        <authorList>
            <person name="Yamashiro T."/>
            <person name="Shiraishi A."/>
            <person name="Satake H."/>
            <person name="Nakayama K."/>
        </authorList>
    </citation>
    <scope>NUCLEOTIDE SEQUENCE</scope>
</reference>
<feature type="compositionally biased region" description="Polar residues" evidence="2">
    <location>
        <begin position="21"/>
        <end position="35"/>
    </location>
</feature>
<accession>A0A6L2NMU8</accession>
<evidence type="ECO:0000313" key="3">
    <source>
        <dbReference type="EMBL" id="GEU87463.1"/>
    </source>
</evidence>
<name>A0A6L2NMU8_TANCI</name>
<proteinExistence type="predicted"/>
<feature type="region of interest" description="Disordered" evidence="2">
    <location>
        <begin position="121"/>
        <end position="158"/>
    </location>
</feature>
<gene>
    <name evidence="3" type="ORF">Tci_059441</name>
</gene>
<sequence length="612" mass="70471">MLVTMGEGSGTPTKSHHTPSPEAQQTSPTATSSQLLPPVTTATIPTVIPTDIPQLRQYTRRVKIAQSLALPTTVDEPASLIEDDNQDLCTRLQRQQDEMASKITAQDMEIATLKAKIKHLEDRNRGDDDPSGEDATIKRRRLETGEEAGIERSTEKEVSAVSVHPATISVSTGSDVVPTASPIFTTATVTTPYSRRKGKEKMVESETPKKKKLQEQMDVLIVRQLEEEMAKDAQRMNEQITRDAEIARIHAEEELQIMINGLDRNNETVAKYLQEYEQFTAELSIRERIELINDLVKYQDNYAKVLKYQIQQRKPLSKKQQKEFYMSVLKSHARWKTRHFKGMSLEEIREKFIPVWKQIKYFVPMGSKEEGEIFKRKGLRLEQESAKKVKTSEEVLEEDLKEMMQLVPVEEVYVEALQVKHLIIDWEIHTEGERSYWKIIRLDGSIASYQFFVDILKHFDREDLNQLWALVKETLSIRPTTSDKEKKLWVELKILYEPDVEDQLWTQTQALMHALVEWRLYESCGVHHILSRDQEIFMLVKKEYPLRKGLAIDVGEGGYAGKLVIEMRDCKEEVEVLAGKVGMMNSRFQMVLQGKKFVGYTEIAPEVIKDFA</sequence>
<protein>
    <submittedName>
        <fullName evidence="3">Uncharacterized protein</fullName>
    </submittedName>
</protein>